<evidence type="ECO:0000256" key="1">
    <source>
        <dbReference type="SAM" id="SignalP"/>
    </source>
</evidence>
<reference evidence="3 4" key="1">
    <citation type="journal article" date="2019" name="Int. J. Syst. Evol. Microbiol.">
        <title>The Global Catalogue of Microorganisms (GCM) 10K type strain sequencing project: providing services to taxonomists for standard genome sequencing and annotation.</title>
        <authorList>
            <consortium name="The Broad Institute Genomics Platform"/>
            <consortium name="The Broad Institute Genome Sequencing Center for Infectious Disease"/>
            <person name="Wu L."/>
            <person name="Ma J."/>
        </authorList>
    </citation>
    <scope>NUCLEOTIDE SEQUENCE [LARGE SCALE GENOMIC DNA]</scope>
    <source>
        <strain evidence="3 4">JCM 16009</strain>
    </source>
</reference>
<feature type="signal peptide" evidence="1">
    <location>
        <begin position="1"/>
        <end position="23"/>
    </location>
</feature>
<dbReference type="InterPro" id="IPR029058">
    <property type="entry name" value="AB_hydrolase_fold"/>
</dbReference>
<keyword evidence="4" id="KW-1185">Reference proteome</keyword>
<accession>A0ABN2N3M4</accession>
<dbReference type="RefSeq" id="WP_344417242.1">
    <property type="nucleotide sequence ID" value="NZ_BAAAQK010000007.1"/>
</dbReference>
<feature type="domain" description="DUF1023" evidence="2">
    <location>
        <begin position="62"/>
        <end position="226"/>
    </location>
</feature>
<dbReference type="SUPFAM" id="SSF53474">
    <property type="entry name" value="alpha/beta-Hydrolases"/>
    <property type="match status" value="1"/>
</dbReference>
<sequence length="284" mass="28833">MRTPRRIALLIASALLSSLTVLSAPAPDAPVPPVGLDRSCAADLADSLTRSDVVVLGCEPGVRGRAVVALGDPATAAHVVVLVPGAGIDLHTLNDPDHPLKRPFGWAEDVRDASPDTAVVLWVGYPTPTGVDVDAATGRLARSGVPALVREVTDLHVANPAATMTVVGHSYGTVLVGLAAPALPADDLVFLASPGVRVDDVAGLRTSARVWAARAADDWIRFMPHLRIGDLGHGGDPVSPGFGAHLLPTDGAHGHDGYLVPGSATLAALAGVITAGGSTTPRAA</sequence>
<dbReference type="InterPro" id="IPR010427">
    <property type="entry name" value="DUF1023"/>
</dbReference>
<name>A0ABN2N3M4_9PSEU</name>
<dbReference type="Pfam" id="PF06259">
    <property type="entry name" value="Abhydrolase_8"/>
    <property type="match status" value="1"/>
</dbReference>
<dbReference type="EMBL" id="BAAAQK010000007">
    <property type="protein sequence ID" value="GAA1849686.1"/>
    <property type="molecule type" value="Genomic_DNA"/>
</dbReference>
<protein>
    <recommendedName>
        <fullName evidence="2">DUF1023 domain-containing protein</fullName>
    </recommendedName>
</protein>
<evidence type="ECO:0000313" key="3">
    <source>
        <dbReference type="EMBL" id="GAA1849686.1"/>
    </source>
</evidence>
<keyword evidence="1" id="KW-0732">Signal</keyword>
<organism evidence="3 4">
    <name type="scientific">Pseudonocardia ailaonensis</name>
    <dbReference type="NCBI Taxonomy" id="367279"/>
    <lineage>
        <taxon>Bacteria</taxon>
        <taxon>Bacillati</taxon>
        <taxon>Actinomycetota</taxon>
        <taxon>Actinomycetes</taxon>
        <taxon>Pseudonocardiales</taxon>
        <taxon>Pseudonocardiaceae</taxon>
        <taxon>Pseudonocardia</taxon>
    </lineage>
</organism>
<evidence type="ECO:0000259" key="2">
    <source>
        <dbReference type="Pfam" id="PF06259"/>
    </source>
</evidence>
<evidence type="ECO:0000313" key="4">
    <source>
        <dbReference type="Proteomes" id="UP001500449"/>
    </source>
</evidence>
<feature type="chain" id="PRO_5047394976" description="DUF1023 domain-containing protein" evidence="1">
    <location>
        <begin position="24"/>
        <end position="284"/>
    </location>
</feature>
<dbReference type="Proteomes" id="UP001500449">
    <property type="component" value="Unassembled WGS sequence"/>
</dbReference>
<proteinExistence type="predicted"/>
<gene>
    <name evidence="3" type="ORF">GCM10009836_31840</name>
</gene>
<dbReference type="Gene3D" id="3.40.50.1820">
    <property type="entry name" value="alpha/beta hydrolase"/>
    <property type="match status" value="1"/>
</dbReference>
<comment type="caution">
    <text evidence="3">The sequence shown here is derived from an EMBL/GenBank/DDBJ whole genome shotgun (WGS) entry which is preliminary data.</text>
</comment>